<accession>A0AAN8XF71</accession>
<evidence type="ECO:0000313" key="2">
    <source>
        <dbReference type="Proteomes" id="UP001381693"/>
    </source>
</evidence>
<feature type="non-terminal residue" evidence="1">
    <location>
        <position position="52"/>
    </location>
</feature>
<gene>
    <name evidence="1" type="ORF">SK128_015292</name>
</gene>
<proteinExistence type="predicted"/>
<dbReference type="Proteomes" id="UP001381693">
    <property type="component" value="Unassembled WGS sequence"/>
</dbReference>
<comment type="caution">
    <text evidence="1">The sequence shown here is derived from an EMBL/GenBank/DDBJ whole genome shotgun (WGS) entry which is preliminary data.</text>
</comment>
<name>A0AAN8XF71_HALRR</name>
<keyword evidence="2" id="KW-1185">Reference proteome</keyword>
<feature type="non-terminal residue" evidence="1">
    <location>
        <position position="1"/>
    </location>
</feature>
<organism evidence="1 2">
    <name type="scientific">Halocaridina rubra</name>
    <name type="common">Hawaiian red shrimp</name>
    <dbReference type="NCBI Taxonomy" id="373956"/>
    <lineage>
        <taxon>Eukaryota</taxon>
        <taxon>Metazoa</taxon>
        <taxon>Ecdysozoa</taxon>
        <taxon>Arthropoda</taxon>
        <taxon>Crustacea</taxon>
        <taxon>Multicrustacea</taxon>
        <taxon>Malacostraca</taxon>
        <taxon>Eumalacostraca</taxon>
        <taxon>Eucarida</taxon>
        <taxon>Decapoda</taxon>
        <taxon>Pleocyemata</taxon>
        <taxon>Caridea</taxon>
        <taxon>Atyoidea</taxon>
        <taxon>Atyidae</taxon>
        <taxon>Halocaridina</taxon>
    </lineage>
</organism>
<dbReference type="EMBL" id="JAXCGZ010008058">
    <property type="protein sequence ID" value="KAK7078029.1"/>
    <property type="molecule type" value="Genomic_DNA"/>
</dbReference>
<sequence length="52" mass="5769">VQPTGFVAVPRVWEKMYEKMQEAGAQAGALKIAVAAWAKYHGLNYYKALLAE</sequence>
<dbReference type="AlphaFoldDB" id="A0AAN8XF71"/>
<evidence type="ECO:0000313" key="1">
    <source>
        <dbReference type="EMBL" id="KAK7078029.1"/>
    </source>
</evidence>
<protein>
    <submittedName>
        <fullName evidence="1">Uncharacterized protein</fullName>
    </submittedName>
</protein>
<reference evidence="1 2" key="1">
    <citation type="submission" date="2023-11" db="EMBL/GenBank/DDBJ databases">
        <title>Halocaridina rubra genome assembly.</title>
        <authorList>
            <person name="Smith C."/>
        </authorList>
    </citation>
    <scope>NUCLEOTIDE SEQUENCE [LARGE SCALE GENOMIC DNA]</scope>
    <source>
        <strain evidence="1">EP-1</strain>
        <tissue evidence="1">Whole</tissue>
    </source>
</reference>